<proteinExistence type="predicted"/>
<dbReference type="EMBL" id="LVLJ01003617">
    <property type="protein sequence ID" value="OAE20444.1"/>
    <property type="molecule type" value="Genomic_DNA"/>
</dbReference>
<comment type="caution">
    <text evidence="1">The sequence shown here is derived from an EMBL/GenBank/DDBJ whole genome shotgun (WGS) entry which is preliminary data.</text>
</comment>
<evidence type="ECO:0000313" key="1">
    <source>
        <dbReference type="EMBL" id="OAE20444.1"/>
    </source>
</evidence>
<dbReference type="PANTHER" id="PTHR31656">
    <property type="entry name" value="ROOT CAP DOMAIN-CONTAINING PROTEIN"/>
    <property type="match status" value="1"/>
</dbReference>
<sequence length="385" mass="42768">MGSVHARKLPGITRLARVLRKVVRSMDIRIWFDSRRRGMTIQSGKLLVWTLAILSCVQNTVVSFANLPDSTTCVTERCYGRHLTCPSECPRRASAAPGSNSCHIDCSTQCEAVCKQRKPDCDGLGAVCDDPRFVGGDGVMFYFHGQKDEDFCIVTDHRLHINAHFIGKRPAGRPRDYTWVQSLGILFDCHRLTVAATKVASWDDSADHLDIRFDGAEIYLPQIEGAMWASASAEVVVERLATYNAVHVVIENLLAVSLSVVPITEHESQAHNYQITEDDCFAHLQMQFFFLELSSSVDGVLGRTYQLGYKTPVKRDVPMPVIGDAAKYVSSSLLSADCAVNQFWPVSLVADDPELGRPLEAEPFEHFDVKCQSSGTEYDGMLCTR</sequence>
<organism evidence="1 2">
    <name type="scientific">Marchantia polymorpha subsp. ruderalis</name>
    <dbReference type="NCBI Taxonomy" id="1480154"/>
    <lineage>
        <taxon>Eukaryota</taxon>
        <taxon>Viridiplantae</taxon>
        <taxon>Streptophyta</taxon>
        <taxon>Embryophyta</taxon>
        <taxon>Marchantiophyta</taxon>
        <taxon>Marchantiopsida</taxon>
        <taxon>Marchantiidae</taxon>
        <taxon>Marchantiales</taxon>
        <taxon>Marchantiaceae</taxon>
        <taxon>Marchantia</taxon>
    </lineage>
</organism>
<dbReference type="Pfam" id="PF06830">
    <property type="entry name" value="Root_cap"/>
    <property type="match status" value="1"/>
</dbReference>
<dbReference type="AlphaFoldDB" id="A0A176VHQ5"/>
<keyword evidence="2" id="KW-1185">Reference proteome</keyword>
<accession>A0A176VHQ5</accession>
<dbReference type="Proteomes" id="UP000077202">
    <property type="component" value="Unassembled WGS sequence"/>
</dbReference>
<name>A0A176VHQ5_MARPO</name>
<protein>
    <submittedName>
        <fullName evidence="1">Uncharacterized protein</fullName>
    </submittedName>
</protein>
<evidence type="ECO:0000313" key="2">
    <source>
        <dbReference type="Proteomes" id="UP000077202"/>
    </source>
</evidence>
<gene>
    <name evidence="1" type="ORF">AXG93_4905s1440</name>
</gene>
<reference evidence="1" key="1">
    <citation type="submission" date="2016-03" db="EMBL/GenBank/DDBJ databases">
        <title>Mechanisms controlling the formation of the plant cell surface in tip-growing cells are functionally conserved among land plants.</title>
        <authorList>
            <person name="Honkanen S."/>
            <person name="Jones V.A."/>
            <person name="Morieri G."/>
            <person name="Champion C."/>
            <person name="Hetherington A.J."/>
            <person name="Kelly S."/>
            <person name="Saint-Marcoux D."/>
            <person name="Proust H."/>
            <person name="Prescott H."/>
            <person name="Dolan L."/>
        </authorList>
    </citation>
    <scope>NUCLEOTIDE SEQUENCE [LARGE SCALE GENOMIC DNA]</scope>
    <source>
        <tissue evidence="1">Whole gametophyte</tissue>
    </source>
</reference>
<dbReference type="InterPro" id="IPR009646">
    <property type="entry name" value="Root_cap"/>
</dbReference>